<dbReference type="Proteomes" id="UP000652761">
    <property type="component" value="Unassembled WGS sequence"/>
</dbReference>
<gene>
    <name evidence="2" type="ORF">Taro_042584</name>
</gene>
<name>A0A843WZV0_COLES</name>
<evidence type="ECO:0000256" key="1">
    <source>
        <dbReference type="SAM" id="MobiDB-lite"/>
    </source>
</evidence>
<reference evidence="2" key="1">
    <citation type="submission" date="2017-07" db="EMBL/GenBank/DDBJ databases">
        <title>Taro Niue Genome Assembly and Annotation.</title>
        <authorList>
            <person name="Atibalentja N."/>
            <person name="Keating K."/>
            <person name="Fields C.J."/>
        </authorList>
    </citation>
    <scope>NUCLEOTIDE SEQUENCE</scope>
    <source>
        <strain evidence="2">Niue_2</strain>
        <tissue evidence="2">Leaf</tissue>
    </source>
</reference>
<organism evidence="2 3">
    <name type="scientific">Colocasia esculenta</name>
    <name type="common">Wild taro</name>
    <name type="synonym">Arum esculentum</name>
    <dbReference type="NCBI Taxonomy" id="4460"/>
    <lineage>
        <taxon>Eukaryota</taxon>
        <taxon>Viridiplantae</taxon>
        <taxon>Streptophyta</taxon>
        <taxon>Embryophyta</taxon>
        <taxon>Tracheophyta</taxon>
        <taxon>Spermatophyta</taxon>
        <taxon>Magnoliopsida</taxon>
        <taxon>Liliopsida</taxon>
        <taxon>Araceae</taxon>
        <taxon>Aroideae</taxon>
        <taxon>Colocasieae</taxon>
        <taxon>Colocasia</taxon>
    </lineage>
</organism>
<sequence>MFLVPQRQESPYTSRRSLLAAKGGFPDLSPSPEAASHPFKRKDKGIKGNPWREVCCARQESPYTSRRSLLAAKGGFPDLSPSPEAASHPFKRKDKGIKGNPWREVCCARQGSRSN</sequence>
<feature type="region of interest" description="Disordered" evidence="1">
    <location>
        <begin position="74"/>
        <end position="102"/>
    </location>
</feature>
<accession>A0A843WZV0</accession>
<feature type="region of interest" description="Disordered" evidence="1">
    <location>
        <begin position="1"/>
        <end position="47"/>
    </location>
</feature>
<evidence type="ECO:0000313" key="2">
    <source>
        <dbReference type="EMBL" id="MQM09704.1"/>
    </source>
</evidence>
<keyword evidence="3" id="KW-1185">Reference proteome</keyword>
<evidence type="ECO:0000313" key="3">
    <source>
        <dbReference type="Proteomes" id="UP000652761"/>
    </source>
</evidence>
<feature type="compositionally biased region" description="Polar residues" evidence="1">
    <location>
        <begin position="7"/>
        <end position="16"/>
    </location>
</feature>
<dbReference type="AlphaFoldDB" id="A0A843WZV0"/>
<proteinExistence type="predicted"/>
<comment type="caution">
    <text evidence="2">The sequence shown here is derived from an EMBL/GenBank/DDBJ whole genome shotgun (WGS) entry which is preliminary data.</text>
</comment>
<dbReference type="EMBL" id="NMUH01004452">
    <property type="protein sequence ID" value="MQM09704.1"/>
    <property type="molecule type" value="Genomic_DNA"/>
</dbReference>
<protein>
    <submittedName>
        <fullName evidence="2">Uncharacterized protein</fullName>
    </submittedName>
</protein>